<feature type="compositionally biased region" description="Low complexity" evidence="1">
    <location>
        <begin position="475"/>
        <end position="484"/>
    </location>
</feature>
<dbReference type="PANTHER" id="PTHR47558">
    <property type="entry name" value="HISTONE DEACETYLASE HOS3"/>
    <property type="match status" value="1"/>
</dbReference>
<feature type="compositionally biased region" description="Polar residues" evidence="1">
    <location>
        <begin position="530"/>
        <end position="554"/>
    </location>
</feature>
<evidence type="ECO:0000313" key="4">
    <source>
        <dbReference type="Proteomes" id="UP000305067"/>
    </source>
</evidence>
<dbReference type="GO" id="GO:0004407">
    <property type="term" value="F:histone deacetylase activity"/>
    <property type="evidence" value="ECO:0007669"/>
    <property type="project" value="TreeGrafter"/>
</dbReference>
<dbReference type="Pfam" id="PF00850">
    <property type="entry name" value="Hist_deacetyl"/>
    <property type="match status" value="1"/>
</dbReference>
<gene>
    <name evidence="3" type="ORF">BDV98DRAFT_546232</name>
</gene>
<feature type="compositionally biased region" description="Low complexity" evidence="1">
    <location>
        <begin position="573"/>
        <end position="590"/>
    </location>
</feature>
<evidence type="ECO:0000256" key="1">
    <source>
        <dbReference type="SAM" id="MobiDB-lite"/>
    </source>
</evidence>
<feature type="compositionally biased region" description="Pro residues" evidence="1">
    <location>
        <begin position="502"/>
        <end position="515"/>
    </location>
</feature>
<dbReference type="InterPro" id="IPR037138">
    <property type="entry name" value="His_deacetylse_dom_sf"/>
</dbReference>
<dbReference type="AlphaFoldDB" id="A0A5C3QLT8"/>
<dbReference type="SUPFAM" id="SSF52768">
    <property type="entry name" value="Arginase/deacetylase"/>
    <property type="match status" value="1"/>
</dbReference>
<reference evidence="3 4" key="1">
    <citation type="journal article" date="2019" name="Nat. Ecol. Evol.">
        <title>Megaphylogeny resolves global patterns of mushroom evolution.</title>
        <authorList>
            <person name="Varga T."/>
            <person name="Krizsan K."/>
            <person name="Foldi C."/>
            <person name="Dima B."/>
            <person name="Sanchez-Garcia M."/>
            <person name="Sanchez-Ramirez S."/>
            <person name="Szollosi G.J."/>
            <person name="Szarkandi J.G."/>
            <person name="Papp V."/>
            <person name="Albert L."/>
            <person name="Andreopoulos W."/>
            <person name="Angelini C."/>
            <person name="Antonin V."/>
            <person name="Barry K.W."/>
            <person name="Bougher N.L."/>
            <person name="Buchanan P."/>
            <person name="Buyck B."/>
            <person name="Bense V."/>
            <person name="Catcheside P."/>
            <person name="Chovatia M."/>
            <person name="Cooper J."/>
            <person name="Damon W."/>
            <person name="Desjardin D."/>
            <person name="Finy P."/>
            <person name="Geml J."/>
            <person name="Haridas S."/>
            <person name="Hughes K."/>
            <person name="Justo A."/>
            <person name="Karasinski D."/>
            <person name="Kautmanova I."/>
            <person name="Kiss B."/>
            <person name="Kocsube S."/>
            <person name="Kotiranta H."/>
            <person name="LaButti K.M."/>
            <person name="Lechner B.E."/>
            <person name="Liimatainen K."/>
            <person name="Lipzen A."/>
            <person name="Lukacs Z."/>
            <person name="Mihaltcheva S."/>
            <person name="Morgado L.N."/>
            <person name="Niskanen T."/>
            <person name="Noordeloos M.E."/>
            <person name="Ohm R.A."/>
            <person name="Ortiz-Santana B."/>
            <person name="Ovrebo C."/>
            <person name="Racz N."/>
            <person name="Riley R."/>
            <person name="Savchenko A."/>
            <person name="Shiryaev A."/>
            <person name="Soop K."/>
            <person name="Spirin V."/>
            <person name="Szebenyi C."/>
            <person name="Tomsovsky M."/>
            <person name="Tulloss R.E."/>
            <person name="Uehling J."/>
            <person name="Grigoriev I.V."/>
            <person name="Vagvolgyi C."/>
            <person name="Papp T."/>
            <person name="Martin F.M."/>
            <person name="Miettinen O."/>
            <person name="Hibbett D.S."/>
            <person name="Nagy L.G."/>
        </authorList>
    </citation>
    <scope>NUCLEOTIDE SEQUENCE [LARGE SCALE GENOMIC DNA]</scope>
    <source>
        <strain evidence="3 4">CBS 309.79</strain>
    </source>
</reference>
<dbReference type="InterPro" id="IPR000286">
    <property type="entry name" value="HDACs"/>
</dbReference>
<keyword evidence="4" id="KW-1185">Reference proteome</keyword>
<feature type="region of interest" description="Disordered" evidence="1">
    <location>
        <begin position="89"/>
        <end position="108"/>
    </location>
</feature>
<dbReference type="InterPro" id="IPR053244">
    <property type="entry name" value="HDAC_HD_type_1"/>
</dbReference>
<feature type="compositionally biased region" description="Low complexity" evidence="1">
    <location>
        <begin position="95"/>
        <end position="108"/>
    </location>
</feature>
<dbReference type="GO" id="GO:0005634">
    <property type="term" value="C:nucleus"/>
    <property type="evidence" value="ECO:0007669"/>
    <property type="project" value="TreeGrafter"/>
</dbReference>
<dbReference type="InterPro" id="IPR023801">
    <property type="entry name" value="His_deacetylse_dom"/>
</dbReference>
<proteinExistence type="predicted"/>
<dbReference type="OrthoDB" id="5232919at2759"/>
<dbReference type="Proteomes" id="UP000305067">
    <property type="component" value="Unassembled WGS sequence"/>
</dbReference>
<organism evidence="3 4">
    <name type="scientific">Pterulicium gracile</name>
    <dbReference type="NCBI Taxonomy" id="1884261"/>
    <lineage>
        <taxon>Eukaryota</taxon>
        <taxon>Fungi</taxon>
        <taxon>Dikarya</taxon>
        <taxon>Basidiomycota</taxon>
        <taxon>Agaricomycotina</taxon>
        <taxon>Agaricomycetes</taxon>
        <taxon>Agaricomycetidae</taxon>
        <taxon>Agaricales</taxon>
        <taxon>Pleurotineae</taxon>
        <taxon>Pterulaceae</taxon>
        <taxon>Pterulicium</taxon>
    </lineage>
</organism>
<dbReference type="Gene3D" id="3.40.800.20">
    <property type="entry name" value="Histone deacetylase domain"/>
    <property type="match status" value="1"/>
</dbReference>
<feature type="region of interest" description="Disordered" evidence="1">
    <location>
        <begin position="499"/>
        <end position="633"/>
    </location>
</feature>
<dbReference type="GO" id="GO:0010468">
    <property type="term" value="P:regulation of gene expression"/>
    <property type="evidence" value="ECO:0007669"/>
    <property type="project" value="UniProtKB-ARBA"/>
</dbReference>
<feature type="domain" description="Histone deacetylase" evidence="2">
    <location>
        <begin position="140"/>
        <end position="440"/>
    </location>
</feature>
<accession>A0A5C3QLT8</accession>
<sequence>MEIKQEEPEPSIKPALSPPKPFVYLQDACWKHRYIRSKHTSLVPERPERLRAVILGLSAAIARLDPGFTSSQVSEADALAATLERTLNIGQGPESAGSSSRSSSSSLPTSPICVKSSNAVADFFNNAAVKFVHGDVDGDVYLEKLRALVHGSAAKIANGESEIPEGLSQGDLYLSPGSLDAMQGAIGTLNEAIDGVVAGTASPRAFVAIRPPGHHCGEDTPSGFCFINNVAVGAAHAHLKHKIKRAIIFDIDLHHGNGTQSIAWQINEETFRKKLEQEAGAPPEDPGLQVFYGSIHDILSYPCEEGKPDLVQAASTSIHGPHGQYIENIHLERYESNEQFFAEVYPKYLRLISRAETFLGETGGADDDVMVFISCGMDACEHEHDYMSRHGRKVPVSFYHRFTRDACAFADKFARGRLISVLEGGYSDRALISSTMAHTVAMAQASEDESWWSLDNLTQLEKLLPKKRKSPRPSAPTTSPSPWLSTTSAIYTSIEALSPNMIAPPPSTPRIPTPVLPSSRTLRERKPKSGVTSAESTPSSSPLRVPRSTTNATKKSPIRKTAPTVTEKKINILDDGTGSDSSGSSELSSSPPSPVLQVQKPLPQEPAKEVKKLPRVILHVRPPPGMQGASGAS</sequence>
<dbReference type="InterPro" id="IPR023696">
    <property type="entry name" value="Ureohydrolase_dom_sf"/>
</dbReference>
<feature type="region of interest" description="Disordered" evidence="1">
    <location>
        <begin position="464"/>
        <end position="484"/>
    </location>
</feature>
<name>A0A5C3QLT8_9AGAR</name>
<dbReference type="EMBL" id="ML178821">
    <property type="protein sequence ID" value="TFL02975.1"/>
    <property type="molecule type" value="Genomic_DNA"/>
</dbReference>
<dbReference type="PRINTS" id="PR01270">
    <property type="entry name" value="HDASUPER"/>
</dbReference>
<dbReference type="STRING" id="1884261.A0A5C3QLT8"/>
<evidence type="ECO:0000259" key="2">
    <source>
        <dbReference type="Pfam" id="PF00850"/>
    </source>
</evidence>
<dbReference type="PANTHER" id="PTHR47558:SF1">
    <property type="entry name" value="HISTONE DEACETYLASE HOS3"/>
    <property type="match status" value="1"/>
</dbReference>
<protein>
    <submittedName>
        <fullName evidence="3">Histone deacetylase domain-containing protein</fullName>
    </submittedName>
</protein>
<evidence type="ECO:0000313" key="3">
    <source>
        <dbReference type="EMBL" id="TFL02975.1"/>
    </source>
</evidence>